<keyword evidence="2" id="KW-1185">Reference proteome</keyword>
<dbReference type="AlphaFoldDB" id="A0A4C1X463"/>
<comment type="caution">
    <text evidence="1">The sequence shown here is derived from an EMBL/GenBank/DDBJ whole genome shotgun (WGS) entry which is preliminary data.</text>
</comment>
<proteinExistence type="predicted"/>
<evidence type="ECO:0000313" key="2">
    <source>
        <dbReference type="Proteomes" id="UP000299102"/>
    </source>
</evidence>
<reference evidence="1 2" key="1">
    <citation type="journal article" date="2019" name="Commun. Biol.">
        <title>The bagworm genome reveals a unique fibroin gene that provides high tensile strength.</title>
        <authorList>
            <person name="Kono N."/>
            <person name="Nakamura H."/>
            <person name="Ohtoshi R."/>
            <person name="Tomita M."/>
            <person name="Numata K."/>
            <person name="Arakawa K."/>
        </authorList>
    </citation>
    <scope>NUCLEOTIDE SEQUENCE [LARGE SCALE GENOMIC DNA]</scope>
</reference>
<dbReference type="EMBL" id="BGZK01000710">
    <property type="protein sequence ID" value="GBP57159.1"/>
    <property type="molecule type" value="Genomic_DNA"/>
</dbReference>
<dbReference type="Proteomes" id="UP000299102">
    <property type="component" value="Unassembled WGS sequence"/>
</dbReference>
<sequence length="163" mass="17735">MSDVIGVVMSSGTDGLTCAPEYGACGMICQKLRIHKSARPRSEIEPDTASFDGDVSLASALRGAGESAVHLIVATITSTQPHARILHSSDHPDLPPPTAVRKYDEKEKLGKPRLVGQTVVFVPGARSGARPTSARRRGVRWTQMRRAARLASYIFKRVETYHK</sequence>
<gene>
    <name evidence="1" type="ORF">EVAR_37838_1</name>
</gene>
<name>A0A4C1X463_EUMVA</name>
<evidence type="ECO:0000313" key="1">
    <source>
        <dbReference type="EMBL" id="GBP57159.1"/>
    </source>
</evidence>
<organism evidence="1 2">
    <name type="scientific">Eumeta variegata</name>
    <name type="common">Bagworm moth</name>
    <name type="synonym">Eumeta japonica</name>
    <dbReference type="NCBI Taxonomy" id="151549"/>
    <lineage>
        <taxon>Eukaryota</taxon>
        <taxon>Metazoa</taxon>
        <taxon>Ecdysozoa</taxon>
        <taxon>Arthropoda</taxon>
        <taxon>Hexapoda</taxon>
        <taxon>Insecta</taxon>
        <taxon>Pterygota</taxon>
        <taxon>Neoptera</taxon>
        <taxon>Endopterygota</taxon>
        <taxon>Lepidoptera</taxon>
        <taxon>Glossata</taxon>
        <taxon>Ditrysia</taxon>
        <taxon>Tineoidea</taxon>
        <taxon>Psychidae</taxon>
        <taxon>Oiketicinae</taxon>
        <taxon>Eumeta</taxon>
    </lineage>
</organism>
<accession>A0A4C1X463</accession>
<protein>
    <submittedName>
        <fullName evidence="1">Uncharacterized protein</fullName>
    </submittedName>
</protein>